<dbReference type="InterPro" id="IPR052650">
    <property type="entry name" value="Zinc_finger_CCCH"/>
</dbReference>
<feature type="region of interest" description="Disordered" evidence="5">
    <location>
        <begin position="36"/>
        <end position="156"/>
    </location>
</feature>
<feature type="zinc finger region" description="C3H1-type" evidence="4">
    <location>
        <begin position="160"/>
        <end position="187"/>
    </location>
</feature>
<dbReference type="SMART" id="SM00356">
    <property type="entry name" value="ZnF_C3H1"/>
    <property type="match status" value="3"/>
</dbReference>
<dbReference type="Pfam" id="PF23030">
    <property type="entry name" value="SCAF11-like_C"/>
    <property type="match status" value="1"/>
</dbReference>
<evidence type="ECO:0000256" key="2">
    <source>
        <dbReference type="ARBA" id="ARBA00022771"/>
    </source>
</evidence>
<dbReference type="PROSITE" id="PS50103">
    <property type="entry name" value="ZF_C3H1"/>
    <property type="match status" value="3"/>
</dbReference>
<feature type="region of interest" description="Disordered" evidence="5">
    <location>
        <begin position="313"/>
        <end position="340"/>
    </location>
</feature>
<dbReference type="InterPro" id="IPR036855">
    <property type="entry name" value="Znf_CCCH_sf"/>
</dbReference>
<dbReference type="SUPFAM" id="SSF90229">
    <property type="entry name" value="CCCH zinc finger"/>
    <property type="match status" value="2"/>
</dbReference>
<feature type="region of interest" description="Disordered" evidence="5">
    <location>
        <begin position="250"/>
        <end position="280"/>
    </location>
</feature>
<dbReference type="EMBL" id="JARPOI010000007">
    <property type="protein sequence ID" value="KAJ9177794.1"/>
    <property type="molecule type" value="Genomic_DNA"/>
</dbReference>
<feature type="zinc finger region" description="C3H1-type" evidence="4">
    <location>
        <begin position="219"/>
        <end position="246"/>
    </location>
</feature>
<feature type="domain" description="C3H1-type" evidence="6">
    <location>
        <begin position="160"/>
        <end position="187"/>
    </location>
</feature>
<dbReference type="Gene3D" id="3.30.1370.210">
    <property type="match status" value="1"/>
</dbReference>
<feature type="compositionally biased region" description="Basic and acidic residues" evidence="5">
    <location>
        <begin position="73"/>
        <end position="84"/>
    </location>
</feature>
<evidence type="ECO:0000256" key="3">
    <source>
        <dbReference type="ARBA" id="ARBA00022833"/>
    </source>
</evidence>
<keyword evidence="2 4" id="KW-0863">Zinc-finger</keyword>
<sequence>MSGSGRRRSSKWDLKEESRIPFDNVNENAWSGKAGLSFHDKESQHDWLSPEGASSTRAKWPVLEPLSGRRGSHRDDSIDEERNRSLKAMATWDGDESYGTRMSPGLDEWRQQNRRNSPKSEWKRSRRSRSRSESRSRSRSPVRGFGRESGLYERSRSRSGVSAQLCKDFAVGRCRRGSHCQFLHQGNQSYVDGWERHRRTVTSKHPTPHDSRDYPSVSGRSVDCCNDFLKGNCRRGASCRFSHHVTSNVTVKESSNDVTRDKNSDRRHRDASPEKRSDRETYRASDVPCKFFAAGNCRNGKYCRFSHQDLAHVSPDRSRDGRRSLDQNTDDVAKLWNGPKWGATSALDAGKLSGDKNVTIGTPDQRGTACAVGDKWGHCLEEDKTLGNAPIDHKMVKSETDLTWNTENASDNMVASEQRPGGENWLGDMDMSPEWNYKFRHSNHFDKLASLTSCNPSITREVSDHAHDVTAVVPSLTNESSAKPQDYKLKDVGANAVPHDDNSVTGKTASSHSSISANIMSAQSLDQNGMNSNALHLSGLNVIGQGQVTIPTSGGGNVNPQDQMLLQEGKTINKPDNDGDANASQMNSGVSMTQKLVSNSEQLTQLTNISASLAHLLANGKQLPHLFAVHNSNAHNYTETSSIVNTEELVKPDSAVTTESNQNVGLRKQYDPICDSLDAEKNVVNYNPPGFSQNFVIEKKVVDGKPEMSSKSLSPSVAGAPKAGDYNKFHSLQEPDGKSYQVNEMEPGANSIVTKENNGVVTEESRKVEEDKTAQENDVLENIDGDGKTDEGKQSKDVKGIRAFKFALVEFVKELLKPKWKEGQMTKDAYKNVVKKVVDKVTGSMQGGTIPQTQERIQQYLSFSKPKLTKLVQAYVEKFQKDK</sequence>
<evidence type="ECO:0000256" key="1">
    <source>
        <dbReference type="ARBA" id="ARBA00022723"/>
    </source>
</evidence>
<dbReference type="Pfam" id="PF14608">
    <property type="entry name" value="zf-CCCH_2"/>
    <property type="match status" value="1"/>
</dbReference>
<gene>
    <name evidence="7" type="ORF">P3X46_012966</name>
</gene>
<dbReference type="Pfam" id="PF00642">
    <property type="entry name" value="zf-CCCH"/>
    <property type="match status" value="1"/>
</dbReference>
<feature type="zinc finger region" description="C3H1-type" evidence="4">
    <location>
        <begin position="283"/>
        <end position="310"/>
    </location>
</feature>
<dbReference type="PANTHER" id="PTHR36886:SF8">
    <property type="entry name" value="ZINC FINGER CCCH DOMAIN-CONTAINING PROTEIN 38"/>
    <property type="match status" value="1"/>
</dbReference>
<comment type="caution">
    <text evidence="7">The sequence shown here is derived from an EMBL/GenBank/DDBJ whole genome shotgun (WGS) entry which is preliminary data.</text>
</comment>
<name>A0ABQ9MC15_HEVBR</name>
<keyword evidence="3 4" id="KW-0862">Zinc</keyword>
<feature type="compositionally biased region" description="Basic and acidic residues" evidence="5">
    <location>
        <begin position="254"/>
        <end position="280"/>
    </location>
</feature>
<evidence type="ECO:0000313" key="7">
    <source>
        <dbReference type="EMBL" id="KAJ9177794.1"/>
    </source>
</evidence>
<dbReference type="PANTHER" id="PTHR36886">
    <property type="entry name" value="PROTEIN FRIGIDA-ESSENTIAL 1"/>
    <property type="match status" value="1"/>
</dbReference>
<keyword evidence="1 4" id="KW-0479">Metal-binding</keyword>
<dbReference type="Proteomes" id="UP001174677">
    <property type="component" value="Chromosome 7"/>
</dbReference>
<evidence type="ECO:0000259" key="6">
    <source>
        <dbReference type="PROSITE" id="PS50103"/>
    </source>
</evidence>
<dbReference type="InterPro" id="IPR000571">
    <property type="entry name" value="Znf_CCCH"/>
</dbReference>
<feature type="compositionally biased region" description="Basic and acidic residues" evidence="5">
    <location>
        <begin position="763"/>
        <end position="775"/>
    </location>
</feature>
<feature type="domain" description="C3H1-type" evidence="6">
    <location>
        <begin position="283"/>
        <end position="310"/>
    </location>
</feature>
<feature type="compositionally biased region" description="Basic and acidic residues" evidence="5">
    <location>
        <begin position="785"/>
        <end position="794"/>
    </location>
</feature>
<evidence type="ECO:0000256" key="5">
    <source>
        <dbReference type="SAM" id="MobiDB-lite"/>
    </source>
</evidence>
<evidence type="ECO:0000313" key="8">
    <source>
        <dbReference type="Proteomes" id="UP001174677"/>
    </source>
</evidence>
<feature type="region of interest" description="Disordered" evidence="5">
    <location>
        <begin position="759"/>
        <end position="794"/>
    </location>
</feature>
<organism evidence="7 8">
    <name type="scientific">Hevea brasiliensis</name>
    <name type="common">Para rubber tree</name>
    <name type="synonym">Siphonia brasiliensis</name>
    <dbReference type="NCBI Taxonomy" id="3981"/>
    <lineage>
        <taxon>Eukaryota</taxon>
        <taxon>Viridiplantae</taxon>
        <taxon>Streptophyta</taxon>
        <taxon>Embryophyta</taxon>
        <taxon>Tracheophyta</taxon>
        <taxon>Spermatophyta</taxon>
        <taxon>Magnoliopsida</taxon>
        <taxon>eudicotyledons</taxon>
        <taxon>Gunneridae</taxon>
        <taxon>Pentapetalae</taxon>
        <taxon>rosids</taxon>
        <taxon>fabids</taxon>
        <taxon>Malpighiales</taxon>
        <taxon>Euphorbiaceae</taxon>
        <taxon>Crotonoideae</taxon>
        <taxon>Micrandreae</taxon>
        <taxon>Hevea</taxon>
    </lineage>
</organism>
<keyword evidence="8" id="KW-1185">Reference proteome</keyword>
<proteinExistence type="predicted"/>
<protein>
    <recommendedName>
        <fullName evidence="6">C3H1-type domain-containing protein</fullName>
    </recommendedName>
</protein>
<accession>A0ABQ9MC15</accession>
<reference evidence="7" key="1">
    <citation type="journal article" date="2023" name="Plant Biotechnol. J.">
        <title>Chromosome-level wild Hevea brasiliensis genome provides new tools for genomic-assisted breeding and valuable loci to elevate rubber yield.</title>
        <authorList>
            <person name="Cheng H."/>
            <person name="Song X."/>
            <person name="Hu Y."/>
            <person name="Wu T."/>
            <person name="Yang Q."/>
            <person name="An Z."/>
            <person name="Feng S."/>
            <person name="Deng Z."/>
            <person name="Wu W."/>
            <person name="Zeng X."/>
            <person name="Tu M."/>
            <person name="Wang X."/>
            <person name="Huang H."/>
        </authorList>
    </citation>
    <scope>NUCLEOTIDE SEQUENCE</scope>
    <source>
        <strain evidence="7">MT/VB/25A 57/8</strain>
    </source>
</reference>
<feature type="compositionally biased region" description="Basic and acidic residues" evidence="5">
    <location>
        <begin position="313"/>
        <end position="325"/>
    </location>
</feature>
<dbReference type="InterPro" id="IPR041367">
    <property type="entry name" value="Znf-CCCH_4"/>
</dbReference>
<dbReference type="Gene3D" id="4.10.1000.10">
    <property type="entry name" value="Zinc finger, CCCH-type"/>
    <property type="match status" value="1"/>
</dbReference>
<feature type="domain" description="C3H1-type" evidence="6">
    <location>
        <begin position="219"/>
        <end position="246"/>
    </location>
</feature>
<dbReference type="InterPro" id="IPR057031">
    <property type="entry name" value="SFR19-like_C"/>
</dbReference>
<dbReference type="Pfam" id="PF18044">
    <property type="entry name" value="zf-CCCH_4"/>
    <property type="match status" value="1"/>
</dbReference>
<evidence type="ECO:0000256" key="4">
    <source>
        <dbReference type="PROSITE-ProRule" id="PRU00723"/>
    </source>
</evidence>
<dbReference type="Gene3D" id="1.20.120.1350">
    <property type="entry name" value="Pneumovirus matrix protein 2 (M2), zinc-binding domain"/>
    <property type="match status" value="1"/>
</dbReference>